<evidence type="ECO:0000256" key="1">
    <source>
        <dbReference type="SAM" id="MobiDB-lite"/>
    </source>
</evidence>
<accession>A0A6C0F0H9</accession>
<dbReference type="EMBL" id="MN739000">
    <property type="protein sequence ID" value="QHT34451.1"/>
    <property type="molecule type" value="Genomic_DNA"/>
</dbReference>
<protein>
    <submittedName>
        <fullName evidence="2">Uncharacterized protein</fullName>
    </submittedName>
</protein>
<organism evidence="2">
    <name type="scientific">viral metagenome</name>
    <dbReference type="NCBI Taxonomy" id="1070528"/>
    <lineage>
        <taxon>unclassified sequences</taxon>
        <taxon>metagenomes</taxon>
        <taxon>organismal metagenomes</taxon>
    </lineage>
</organism>
<feature type="compositionally biased region" description="Acidic residues" evidence="1">
    <location>
        <begin position="287"/>
        <end position="297"/>
    </location>
</feature>
<dbReference type="AlphaFoldDB" id="A0A6C0F0H9"/>
<feature type="region of interest" description="Disordered" evidence="1">
    <location>
        <begin position="281"/>
        <end position="307"/>
    </location>
</feature>
<dbReference type="Pfam" id="PF19068">
    <property type="entry name" value="DUF5764"/>
    <property type="match status" value="1"/>
</dbReference>
<sequence length="320" mass="37215">MDDFVLGNLQESRNEFCARLINILTPHVIFGLKSIFDEAWRLCIDNDEVPKYLMTFQNFLMRVPKWNAAIIEQEATRIVERSGCGHIEELITCVHIVQLKMLTCMRAGSKQKKIDIAIPKLSDFIHKVYINSARKVYSNVFLFEKSKQHLQVQKHNRQLEIIVKECILNTVRESIPIEHLLKVYMEDEFIEEDTEVVDTEEIISQDPVIEEEEEEVQQEQEQEAAVIAEAEENVTKRQTITFDDIDRVRVMGSDSEQHAEEFVNAPKTLERLEEISIRNFAKRKEEEDGYDDDDETDDTLRIGDPVSLGDLDVDEFSFDS</sequence>
<reference evidence="2" key="1">
    <citation type="journal article" date="2020" name="Nature">
        <title>Giant virus diversity and host interactions through global metagenomics.</title>
        <authorList>
            <person name="Schulz F."/>
            <person name="Roux S."/>
            <person name="Paez-Espino D."/>
            <person name="Jungbluth S."/>
            <person name="Walsh D.A."/>
            <person name="Denef V.J."/>
            <person name="McMahon K.D."/>
            <person name="Konstantinidis K.T."/>
            <person name="Eloe-Fadrosh E.A."/>
            <person name="Kyrpides N.C."/>
            <person name="Woyke T."/>
        </authorList>
    </citation>
    <scope>NUCLEOTIDE SEQUENCE</scope>
    <source>
        <strain evidence="2">GVMAG-M-3300009163-63</strain>
    </source>
</reference>
<evidence type="ECO:0000313" key="2">
    <source>
        <dbReference type="EMBL" id="QHT34451.1"/>
    </source>
</evidence>
<dbReference type="InterPro" id="IPR043913">
    <property type="entry name" value="DUF5764"/>
</dbReference>
<proteinExistence type="predicted"/>
<name>A0A6C0F0H9_9ZZZZ</name>